<comment type="caution">
    <text evidence="1">The sequence shown here is derived from an EMBL/GenBank/DDBJ whole genome shotgun (WGS) entry which is preliminary data.</text>
</comment>
<keyword evidence="2" id="KW-1185">Reference proteome</keyword>
<evidence type="ECO:0008006" key="3">
    <source>
        <dbReference type="Google" id="ProtNLM"/>
    </source>
</evidence>
<protein>
    <recommendedName>
        <fullName evidence="3">Secretion system C-terminal sorting domain-containing protein</fullName>
    </recommendedName>
</protein>
<dbReference type="Proteomes" id="UP000236641">
    <property type="component" value="Unassembled WGS sequence"/>
</dbReference>
<evidence type="ECO:0000313" key="2">
    <source>
        <dbReference type="Proteomes" id="UP000236641"/>
    </source>
</evidence>
<proteinExistence type="predicted"/>
<dbReference type="RefSeq" id="WP_103051518.1">
    <property type="nucleotide sequence ID" value="NZ_POWF01000002.1"/>
</dbReference>
<dbReference type="OrthoDB" id="1652165at2"/>
<gene>
    <name evidence="1" type="ORF">C1T31_05685</name>
</gene>
<evidence type="ECO:0000313" key="1">
    <source>
        <dbReference type="EMBL" id="PNQ73822.1"/>
    </source>
</evidence>
<name>A0A2K1E0K6_9FLAO</name>
<organism evidence="1 2">
    <name type="scientific">Hanstruepera neustonica</name>
    <dbReference type="NCBI Taxonomy" id="1445657"/>
    <lineage>
        <taxon>Bacteria</taxon>
        <taxon>Pseudomonadati</taxon>
        <taxon>Bacteroidota</taxon>
        <taxon>Flavobacteriia</taxon>
        <taxon>Flavobacteriales</taxon>
        <taxon>Flavobacteriaceae</taxon>
        <taxon>Hanstruepera</taxon>
    </lineage>
</organism>
<accession>A0A2K1E0K6</accession>
<reference evidence="1 2" key="1">
    <citation type="submission" date="2018-01" db="EMBL/GenBank/DDBJ databases">
        <title>The draft genome of Hanstruepera neustonica JCM19743.</title>
        <authorList>
            <person name="He R.-H."/>
            <person name="Du Z.-J."/>
        </authorList>
    </citation>
    <scope>NUCLEOTIDE SEQUENCE [LARGE SCALE GENOMIC DNA]</scope>
    <source>
        <strain evidence="1 2">JCM19743</strain>
    </source>
</reference>
<sequence>MKKNTFAGNFLKYLFLTFFIPFLGYSQSNDCDTSLATGFELTVGSSCTPVSFNSTNSTDYWNGASGCNAQDRDDAWGWFTATSTNTTISYTSSQDAILTLFTGACNVNMTSLACADNFVAGGTETINYATTIGTVYIVRIQRYNSNNNMTGTICVYNSTPPPSNDNCSGAITLTPNATCVTTAGTTVGATYSGPAGCSGTSDDDVWYSFTATNTDHIITVSEGTINDIVFEIFVGSCGGLTSALCVDNFFGGTDEVGDITGFTVGVTYYIRVFSWGNGIDQGTFDICITAPTPLSNDLCTDATTLNCNDVNIPGTTVGTSNTPENTPCSLSNYGVWYTFVGDGNQTTIIVTPETGFDPEMAIMSSSSDCSGTFTQVTCEDDNLDGEVESYTFDTVNGTNYYIYVADYFAGASSTFTGDFTISRTCVDTCNPTSTPNHSDLACPSVISAESITGNNPVNLDYCSGATSVNLEATYLDLGDTTSYNVTDISGTDPPFDFGCLANQVSLDQDDVWSSSISLPFNFCFYGQTYNSCVIGSNGVISFDTALANQYSAWATYENVPHPTENAYEVVFPFLYQFHYGPSIFGAHNDIDPRFGGEVGWELITLDTGCRALVASWNEVPYFLNANAGDLSKRYTGMIVLYEDTNVIEVYIKEKVLDDETSPGVIWNEGNATIAIQNANGSDGLAAPGRNTQDANWTATDEAYRFTPDGGSITNLTWYEGSGTSGPNLGSTDIITVSPLVPTTYTAAITYTLCDASTITVTDEVTVNPSGKIWLGGDTTIGGNTDPEDWMNPENWLGNSVPTISDCVIIPDRPYDPIIYDGDSGYGLNLYIATDAILTLEGDTASSPPFSGSPTASTLTIQNVINNNGTLNIQDDASLVQIDNVANIGSGITNVVRESIINDASDYVYWSTPIAGFNVGSIPGDLTYQWTPTINGYGIGNHGDWAGASGAMQVGKGYIKRASTTPSITTTFTGTNNNLNNGNISTPISSGSYTGGPYNTSGSTTNATFDDDNWNLIGNPYPSSISASDFLSTNTNIAGYINIWTHGTPIGDTDDPFYYDFGQNYSVSDYIAYNGSGPQIQNGFHGNIASGQGFMILMNHVGPSYPNNGTVTFDNSMRYFGVSPYTHYGNNQFYRTSNSSHSGSEERHRIWLSLISPSEQVFGTLVAYTENATMGKDRLYDAETNQINSMNIYSLIDNDRMVIQGRSLPFNTNDLVPMGVITKVSGIHTIAINGVDGLFDNDNQAIYLEDLELGIIHNLREQPYTFTVEPGRHDRFVLRYTNNSLSTESINDIAGLTISAPKSEYIKIVSNTSTIDKVTIYNLLGRTLLDKKQLNLNELKINHIGQGNVLLIKVTLMDGSQKIQKVVLK</sequence>
<dbReference type="NCBIfam" id="NF033708">
    <property type="entry name" value="T9SS_Cterm_ChiA"/>
    <property type="match status" value="1"/>
</dbReference>
<dbReference type="EMBL" id="POWF01000002">
    <property type="protein sequence ID" value="PNQ73822.1"/>
    <property type="molecule type" value="Genomic_DNA"/>
</dbReference>